<name>A0A1Q5SU94_9BACL</name>
<dbReference type="RefSeq" id="WP_023634377.1">
    <property type="nucleotide sequence ID" value="NZ_MQMG01000038.1"/>
</dbReference>
<comment type="caution">
    <text evidence="1">The sequence shown here is derived from an EMBL/GenBank/DDBJ whole genome shotgun (WGS) entry which is preliminary data.</text>
</comment>
<sequence>MDAQHWLDELNKNQILRNVQKLLETQTEKGIQKYGTTVVPSHYTFIEWLEHLQQEMMDAIVYCEVLKFKYAQLMTLEKLNSAMRESER</sequence>
<gene>
    <name evidence="1" type="ORF">BRO54_2722</name>
</gene>
<protein>
    <submittedName>
        <fullName evidence="1">Uncharacterized protein</fullName>
    </submittedName>
</protein>
<dbReference type="EMBL" id="MQMG01000038">
    <property type="protein sequence ID" value="OKO91445.1"/>
    <property type="molecule type" value="Genomic_DNA"/>
</dbReference>
<reference evidence="2" key="2">
    <citation type="submission" date="2017-01" db="EMBL/GenBank/DDBJ databases">
        <title>Genome sequencing and annotation of Geobacillus sp. 1017, a Hydrocarbon-Oxidizing Thermophilic Bacterium Isolated from a Heavy Oil Reservoir (China).</title>
        <authorList>
            <person name="Kadnikov V.V."/>
            <person name="Mardanov A.V."/>
            <person name="Poltaraus A.B."/>
            <person name="Sokolova D.S."/>
            <person name="Semenova E.M."/>
            <person name="Ravin N.V."/>
            <person name="Tourova T.P."/>
            <person name="Nazina T.N."/>
        </authorList>
    </citation>
    <scope>NUCLEOTIDE SEQUENCE [LARGE SCALE GENOMIC DNA]</scope>
    <source>
        <strain evidence="2">1017</strain>
    </source>
</reference>
<evidence type="ECO:0000313" key="1">
    <source>
        <dbReference type="EMBL" id="OKO91445.1"/>
    </source>
</evidence>
<organism evidence="1 2">
    <name type="scientific">Geobacillus proteiniphilus</name>
    <dbReference type="NCBI Taxonomy" id="860353"/>
    <lineage>
        <taxon>Bacteria</taxon>
        <taxon>Bacillati</taxon>
        <taxon>Bacillota</taxon>
        <taxon>Bacilli</taxon>
        <taxon>Bacillales</taxon>
        <taxon>Anoxybacillaceae</taxon>
        <taxon>Geobacillus</taxon>
    </lineage>
</organism>
<dbReference type="Proteomes" id="UP000186030">
    <property type="component" value="Unassembled WGS sequence"/>
</dbReference>
<dbReference type="AlphaFoldDB" id="A0A1Q5SU94"/>
<reference evidence="1 2" key="1">
    <citation type="submission" date="2016-11" db="EMBL/GenBank/DDBJ databases">
        <authorList>
            <person name="Kadnikov V."/>
            <person name="Nazina T."/>
        </authorList>
    </citation>
    <scope>NUCLEOTIDE SEQUENCE [LARGE SCALE GENOMIC DNA]</scope>
    <source>
        <strain evidence="1 2">1017</strain>
    </source>
</reference>
<proteinExistence type="predicted"/>
<accession>A0A1Q5SU94</accession>
<evidence type="ECO:0000313" key="2">
    <source>
        <dbReference type="Proteomes" id="UP000186030"/>
    </source>
</evidence>